<protein>
    <submittedName>
        <fullName evidence="1">Phage regulatory protein CII</fullName>
    </submittedName>
</protein>
<organism evidence="1 2">
    <name type="scientific">Aliivibrio wodanis</name>
    <dbReference type="NCBI Taxonomy" id="80852"/>
    <lineage>
        <taxon>Bacteria</taxon>
        <taxon>Pseudomonadati</taxon>
        <taxon>Pseudomonadota</taxon>
        <taxon>Gammaproteobacteria</taxon>
        <taxon>Vibrionales</taxon>
        <taxon>Vibrionaceae</taxon>
        <taxon>Aliivibrio</taxon>
    </lineage>
</organism>
<dbReference type="EMBL" id="LN554847">
    <property type="protein sequence ID" value="CED57107.1"/>
    <property type="molecule type" value="Genomic_DNA"/>
</dbReference>
<reference evidence="2" key="1">
    <citation type="submission" date="2014-09" db="EMBL/GenBank/DDBJ databases">
        <authorList>
            <person name="Hjerde E."/>
        </authorList>
    </citation>
    <scope>NUCLEOTIDE SEQUENCE [LARGE SCALE GENOMIC DNA]</scope>
    <source>
        <strain evidence="2">06/09/139</strain>
    </source>
</reference>
<dbReference type="AlphaFoldDB" id="A0A090I9S0"/>
<dbReference type="OrthoDB" id="6418490at2"/>
<dbReference type="STRING" id="80852.AWOD_II_0462"/>
<dbReference type="Proteomes" id="UP000032427">
    <property type="component" value="Chromosome 2"/>
</dbReference>
<dbReference type="InterPro" id="IPR009679">
    <property type="entry name" value="Phage_186_CII-like"/>
</dbReference>
<dbReference type="Pfam" id="PF06892">
    <property type="entry name" value="Phage_CP76"/>
    <property type="match status" value="1"/>
</dbReference>
<accession>A0A090I9S0</accession>
<dbReference type="GO" id="GO:0003677">
    <property type="term" value="F:DNA binding"/>
    <property type="evidence" value="ECO:0007669"/>
    <property type="project" value="InterPro"/>
</dbReference>
<gene>
    <name evidence="1" type="primary">cII</name>
    <name evidence="1" type="ORF">AWOD_II_0462</name>
</gene>
<dbReference type="HOGENOM" id="CLU_124466_0_0_6"/>
<evidence type="ECO:0000313" key="1">
    <source>
        <dbReference type="EMBL" id="CED57107.1"/>
    </source>
</evidence>
<name>A0A090I9S0_9GAMM</name>
<dbReference type="KEGG" id="awd:AWOD_II_0462"/>
<proteinExistence type="predicted"/>
<dbReference type="PATRIC" id="fig|80852.17.peg.3227"/>
<dbReference type="GeneID" id="28542713"/>
<sequence length="173" mass="18893">MCDLREPKQNAFDNACYAFADSENMEQVAKQCGINPTMLRNKLNPEQPHKLTVGDLTAITEASGNYCIINSVLLSLNMVGAKVDPNANQETLIKRALENSVHAGDLSRLALENGDEIRLPRSKRNELLDKAHKSVSNLVLLMNDLENKTSGLSPFLSMSLDFVVNGAPIPGLS</sequence>
<keyword evidence="2" id="KW-1185">Reference proteome</keyword>
<evidence type="ECO:0000313" key="2">
    <source>
        <dbReference type="Proteomes" id="UP000032427"/>
    </source>
</evidence>